<feature type="domain" description="Competence protein CoiA C-terminal" evidence="3">
    <location>
        <begin position="242"/>
        <end position="376"/>
    </location>
</feature>
<dbReference type="GeneID" id="89588592"/>
<keyword evidence="5" id="KW-1185">Reference proteome</keyword>
<dbReference type="PATRIC" id="fig|1449336.4.peg.1487"/>
<evidence type="ECO:0000259" key="3">
    <source>
        <dbReference type="Pfam" id="PF25166"/>
    </source>
</evidence>
<dbReference type="InterPro" id="IPR021176">
    <property type="entry name" value="Competence-induced_CoiA"/>
</dbReference>
<evidence type="ECO:0000313" key="5">
    <source>
        <dbReference type="Proteomes" id="UP000051658"/>
    </source>
</evidence>
<dbReference type="RefSeq" id="WP_051915648.1">
    <property type="nucleotide sequence ID" value="NZ_JQBS01000032.1"/>
</dbReference>
<evidence type="ECO:0000313" key="4">
    <source>
        <dbReference type="EMBL" id="KRN56343.1"/>
    </source>
</evidence>
<dbReference type="InterPro" id="IPR057252">
    <property type="entry name" value="CoiA_C"/>
</dbReference>
<accession>A0A0R2I2W8</accession>
<dbReference type="PIRSF" id="PIRSF007487">
    <property type="entry name" value="Competence-induced_CoiA_bac"/>
    <property type="match status" value="1"/>
</dbReference>
<dbReference type="AlphaFoldDB" id="A0A0R2I2W8"/>
<organism evidence="4 5">
    <name type="scientific">Carnobacterium divergens DSM 20623</name>
    <dbReference type="NCBI Taxonomy" id="1449336"/>
    <lineage>
        <taxon>Bacteria</taxon>
        <taxon>Bacillati</taxon>
        <taxon>Bacillota</taxon>
        <taxon>Bacilli</taxon>
        <taxon>Lactobacillales</taxon>
        <taxon>Carnobacteriaceae</taxon>
        <taxon>Carnobacterium</taxon>
    </lineage>
</organism>
<evidence type="ECO:0000259" key="2">
    <source>
        <dbReference type="Pfam" id="PF25164"/>
    </source>
</evidence>
<comment type="caution">
    <text evidence="4">The sequence shown here is derived from an EMBL/GenBank/DDBJ whole genome shotgun (WGS) entry which is preliminary data.</text>
</comment>
<dbReference type="Pfam" id="PF06054">
    <property type="entry name" value="CoiA_nuc"/>
    <property type="match status" value="1"/>
</dbReference>
<evidence type="ECO:0000259" key="1">
    <source>
        <dbReference type="Pfam" id="PF06054"/>
    </source>
</evidence>
<dbReference type="Pfam" id="PF25164">
    <property type="entry name" value="CoiA_N"/>
    <property type="match status" value="1"/>
</dbReference>
<feature type="domain" description="Competence protein CoiA-like N-terminal" evidence="2">
    <location>
        <begin position="17"/>
        <end position="56"/>
    </location>
</feature>
<dbReference type="Proteomes" id="UP000051658">
    <property type="component" value="Unassembled WGS sequence"/>
</dbReference>
<dbReference type="EMBL" id="JQBS01000032">
    <property type="protein sequence ID" value="KRN56343.1"/>
    <property type="molecule type" value="Genomic_DNA"/>
</dbReference>
<dbReference type="eggNOG" id="COG4469">
    <property type="taxonomic scope" value="Bacteria"/>
</dbReference>
<name>A0A0R2I2W8_CARDV</name>
<proteinExistence type="predicted"/>
<dbReference type="InterPro" id="IPR057253">
    <property type="entry name" value="CoiA-like_N"/>
</dbReference>
<sequence>MLIALDSQNHYVQADLIKEKNIKGSLFCPGCRQPVYLKRGKIKIPHFSHYQASDCFLFSEGETLEHLAGKQMLSQWFTQQEIPCMLEAYLPKLKQRPDLLIWLDQKIPVAIEFQCSFISEANMIKRTQSYQKAGYKVIWILGKRFKLKRKLTAQQRLFLYYHKNLNYHIFFLDTNHQKLHIFYHLIQFERNELLKSRNYQVSLTNKKITLKTIINHFETLTYQPYVESEIAQTKELLKNHQFLMRALRNSQSKLIDFQRVLYQAHHHLLFLPIELHLPIEQSVIIQMQNCQWKYQVVRWLSKKGENQVFTSREYVQNMMTQLLFYPTPLITKKIQQKELIRYLYFLETQQIIHQIAHHQWVVLKKLVFFNSEEEKLMELTKNTD</sequence>
<dbReference type="InterPro" id="IPR010330">
    <property type="entry name" value="CoiA_nuc"/>
</dbReference>
<feature type="domain" description="Competence protein CoiA nuclease-like" evidence="1">
    <location>
        <begin position="62"/>
        <end position="213"/>
    </location>
</feature>
<gene>
    <name evidence="4" type="ORF">IV74_GL001457</name>
</gene>
<protein>
    <submittedName>
        <fullName evidence="4">Protein involved in establishment of DNA transport in competence</fullName>
    </submittedName>
</protein>
<reference evidence="4 5" key="1">
    <citation type="journal article" date="2015" name="Genome Announc.">
        <title>Expanding the biotechnology potential of lactobacilli through comparative genomics of 213 strains and associated genera.</title>
        <authorList>
            <person name="Sun Z."/>
            <person name="Harris H.M."/>
            <person name="McCann A."/>
            <person name="Guo C."/>
            <person name="Argimon S."/>
            <person name="Zhang W."/>
            <person name="Yang X."/>
            <person name="Jeffery I.B."/>
            <person name="Cooney J.C."/>
            <person name="Kagawa T.F."/>
            <person name="Liu W."/>
            <person name="Song Y."/>
            <person name="Salvetti E."/>
            <person name="Wrobel A."/>
            <person name="Rasinkangas P."/>
            <person name="Parkhill J."/>
            <person name="Rea M.C."/>
            <person name="O'Sullivan O."/>
            <person name="Ritari J."/>
            <person name="Douillard F.P."/>
            <person name="Paul Ross R."/>
            <person name="Yang R."/>
            <person name="Briner A.E."/>
            <person name="Felis G.E."/>
            <person name="de Vos W.M."/>
            <person name="Barrangou R."/>
            <person name="Klaenhammer T.R."/>
            <person name="Caufield P.W."/>
            <person name="Cui Y."/>
            <person name="Zhang H."/>
            <person name="O'Toole P.W."/>
        </authorList>
    </citation>
    <scope>NUCLEOTIDE SEQUENCE [LARGE SCALE GENOMIC DNA]</scope>
    <source>
        <strain evidence="4 5">DSM 20623</strain>
    </source>
</reference>
<dbReference type="Pfam" id="PF25166">
    <property type="entry name" value="CoiA_C"/>
    <property type="match status" value="1"/>
</dbReference>